<keyword evidence="3" id="KW-0732">Signal</keyword>
<sequence length="508" mass="55373">MLSITQLLVSLLLLPIAVRGSLVNTTSGLIIGHVSASRPSVDEYLGIRYAQAPVGDLRFAPPVRFTSDAPFEAANFTPSKSVHYPNGTALQQIIIANFASQNVKLQSEDCLKLNVWAKNTPLKKKPVLLWIHGGRFSLGSTNNPFYQGQYIADKEDIVVVSMNYRLNVFGYPSAPGAPQNVALLDQRMAIEWVRDNIAAFGGDPSRITLIGHSAGGAMTDYYTYKHIEDPIVHAVIPMSGTALSFSPNTQAQSEKYWYILSKALGCGSSGDTLPCVRSKPATDVLAAVSKVPPEPSNLLPQPVFHPTVDEELVFSNYEERAAKGMFAKLPYLVGNGDYEAGYYKVSAYALNITTISQKAWHLFNLAGFTCPNAREARYRAARGVPTWRYMYFGEWPNSILFPGSGSYHGCDVAQLFGTAEDVSNGTANTETEAKFSAYMMHAFATFAADPREGLSKLGWPRYRKDGKGNALVGLAFRNGPSATYLPPLFSDKDCPLVGTNTSYAHGGF</sequence>
<comment type="similarity">
    <text evidence="1 3">Belongs to the type-B carboxylesterase/lipase family.</text>
</comment>
<dbReference type="VEuPathDB" id="FungiDB:MGYG_04288"/>
<dbReference type="SUPFAM" id="SSF53474">
    <property type="entry name" value="alpha/beta-Hydrolases"/>
    <property type="match status" value="1"/>
</dbReference>
<dbReference type="OMA" id="HEDGWYR"/>
<dbReference type="PROSITE" id="PS00122">
    <property type="entry name" value="CARBOXYLESTERASE_B_1"/>
    <property type="match status" value="1"/>
</dbReference>
<feature type="chain" id="PRO_5005128059" description="Carboxylic ester hydrolase" evidence="3">
    <location>
        <begin position="21"/>
        <end position="508"/>
    </location>
</feature>
<keyword evidence="2 3" id="KW-0378">Hydrolase</keyword>
<dbReference type="OrthoDB" id="408631at2759"/>
<evidence type="ECO:0000313" key="6">
    <source>
        <dbReference type="Proteomes" id="UP000002669"/>
    </source>
</evidence>
<dbReference type="InterPro" id="IPR050309">
    <property type="entry name" value="Type-B_Carboxylest/Lipase"/>
</dbReference>
<dbReference type="Gene3D" id="3.40.50.1820">
    <property type="entry name" value="alpha/beta hydrolase"/>
    <property type="match status" value="1"/>
</dbReference>
<dbReference type="AlphaFoldDB" id="E4US79"/>
<dbReference type="GO" id="GO:0016787">
    <property type="term" value="F:hydrolase activity"/>
    <property type="evidence" value="ECO:0007669"/>
    <property type="project" value="UniProtKB-KW"/>
</dbReference>
<dbReference type="InterPro" id="IPR019826">
    <property type="entry name" value="Carboxylesterase_B_AS"/>
</dbReference>
<dbReference type="ESTHER" id="artgy-e4us79">
    <property type="family name" value="Fungal_carboxylesterase_lipase"/>
</dbReference>
<evidence type="ECO:0000313" key="5">
    <source>
        <dbReference type="EMBL" id="EFR01283.1"/>
    </source>
</evidence>
<dbReference type="EC" id="3.1.1.-" evidence="3"/>
<protein>
    <recommendedName>
        <fullName evidence="3">Carboxylic ester hydrolase</fullName>
        <ecNumber evidence="3">3.1.1.-</ecNumber>
    </recommendedName>
</protein>
<dbReference type="PANTHER" id="PTHR11559">
    <property type="entry name" value="CARBOXYLESTERASE"/>
    <property type="match status" value="1"/>
</dbReference>
<keyword evidence="6" id="KW-1185">Reference proteome</keyword>
<dbReference type="Pfam" id="PF00135">
    <property type="entry name" value="COesterase"/>
    <property type="match status" value="1"/>
</dbReference>
<evidence type="ECO:0000259" key="4">
    <source>
        <dbReference type="Pfam" id="PF00135"/>
    </source>
</evidence>
<dbReference type="InterPro" id="IPR002018">
    <property type="entry name" value="CarbesteraseB"/>
</dbReference>
<feature type="signal peptide" evidence="3">
    <location>
        <begin position="1"/>
        <end position="20"/>
    </location>
</feature>
<dbReference type="InterPro" id="IPR029058">
    <property type="entry name" value="AB_hydrolase_fold"/>
</dbReference>
<dbReference type="RefSeq" id="XP_003174113.1">
    <property type="nucleotide sequence ID" value="XM_003174065.1"/>
</dbReference>
<reference evidence="6" key="1">
    <citation type="journal article" date="2012" name="MBio">
        <title>Comparative genome analysis of Trichophyton rubrum and related dermatophytes reveals candidate genes involved in infection.</title>
        <authorList>
            <person name="Martinez D.A."/>
            <person name="Oliver B.G."/>
            <person name="Graeser Y."/>
            <person name="Goldberg J.M."/>
            <person name="Li W."/>
            <person name="Martinez-Rossi N.M."/>
            <person name="Monod M."/>
            <person name="Shelest E."/>
            <person name="Barton R.C."/>
            <person name="Birch E."/>
            <person name="Brakhage A.A."/>
            <person name="Chen Z."/>
            <person name="Gurr S.J."/>
            <person name="Heiman D."/>
            <person name="Heitman J."/>
            <person name="Kosti I."/>
            <person name="Rossi A."/>
            <person name="Saif S."/>
            <person name="Samalova M."/>
            <person name="Saunders C.W."/>
            <person name="Shea T."/>
            <person name="Summerbell R.C."/>
            <person name="Xu J."/>
            <person name="Young S."/>
            <person name="Zeng Q."/>
            <person name="Birren B.W."/>
            <person name="Cuomo C.A."/>
            <person name="White T.C."/>
        </authorList>
    </citation>
    <scope>NUCLEOTIDE SEQUENCE [LARGE SCALE GENOMIC DNA]</scope>
    <source>
        <strain evidence="6">ATCC MYA-4604 / CBS 118893</strain>
    </source>
</reference>
<feature type="domain" description="Carboxylesterase type B" evidence="4">
    <location>
        <begin position="22"/>
        <end position="343"/>
    </location>
</feature>
<organism evidence="6">
    <name type="scientific">Arthroderma gypseum (strain ATCC MYA-4604 / CBS 118893)</name>
    <name type="common">Microsporum gypseum</name>
    <dbReference type="NCBI Taxonomy" id="535722"/>
    <lineage>
        <taxon>Eukaryota</taxon>
        <taxon>Fungi</taxon>
        <taxon>Dikarya</taxon>
        <taxon>Ascomycota</taxon>
        <taxon>Pezizomycotina</taxon>
        <taxon>Eurotiomycetes</taxon>
        <taxon>Eurotiomycetidae</taxon>
        <taxon>Onygenales</taxon>
        <taxon>Arthrodermataceae</taxon>
        <taxon>Nannizzia</taxon>
    </lineage>
</organism>
<evidence type="ECO:0000256" key="2">
    <source>
        <dbReference type="ARBA" id="ARBA00022801"/>
    </source>
</evidence>
<proteinExistence type="inferred from homology"/>
<evidence type="ECO:0000256" key="3">
    <source>
        <dbReference type="RuleBase" id="RU361235"/>
    </source>
</evidence>
<evidence type="ECO:0000256" key="1">
    <source>
        <dbReference type="ARBA" id="ARBA00005964"/>
    </source>
</evidence>
<dbReference type="eggNOG" id="KOG4389">
    <property type="taxonomic scope" value="Eukaryota"/>
</dbReference>
<dbReference type="STRING" id="535722.E4US79"/>
<dbReference type="HOGENOM" id="CLU_006586_15_2_1"/>
<name>E4US79_ARTGP</name>
<dbReference type="Proteomes" id="UP000002669">
    <property type="component" value="Unassembled WGS sequence"/>
</dbReference>
<accession>E4US79</accession>
<gene>
    <name evidence="5" type="ORF">MGYG_04288</name>
</gene>
<dbReference type="GeneID" id="10029401"/>
<dbReference type="EMBL" id="DS989824">
    <property type="protein sequence ID" value="EFR01283.1"/>
    <property type="molecule type" value="Genomic_DNA"/>
</dbReference>
<dbReference type="InParanoid" id="E4US79"/>